<dbReference type="EMBL" id="JAOQKE010000024">
    <property type="protein sequence ID" value="MCU6726406.1"/>
    <property type="molecule type" value="Genomic_DNA"/>
</dbReference>
<comment type="caution">
    <text evidence="4">The sequence shown here is derived from an EMBL/GenBank/DDBJ whole genome shotgun (WGS) entry which is preliminary data.</text>
</comment>
<dbReference type="RefSeq" id="WP_262655666.1">
    <property type="nucleotide sequence ID" value="NZ_JAOQKE010000024.1"/>
</dbReference>
<proteinExistence type="predicted"/>
<dbReference type="InterPro" id="IPR003593">
    <property type="entry name" value="AAA+_ATPase"/>
</dbReference>
<sequence>MENRQMLVQMLPGQVSNVLGRLNLSYEKLQEIRMRADKPLAVRWDGREFFVKAGGEATIYEEQGYPVSKEEICQTMEQISGYSLYAHEEEMKQGFLTIQGGHRVGIAGKVLMEHGRIKNIRHITFLHIRLCHEKKGCGEKILPLLTEGENLCNTLLISPPGAGKTTMLRDLIRLISDGTQEIPGKNVGVVDERSELAGCYYGVPQNDLGVRTDVLDGCPKAEGMMMLIRSMAPEVVAADEIGTAEDVRAIETAACCGCRILATVHGHSPDDIRKNPVLNELLEKKIFDRYVILKKDDRAGQIQAVYDRDWSQSL</sequence>
<dbReference type="Proteomes" id="UP001652338">
    <property type="component" value="Unassembled WGS sequence"/>
</dbReference>
<evidence type="ECO:0000256" key="1">
    <source>
        <dbReference type="ARBA" id="ARBA00022741"/>
    </source>
</evidence>
<keyword evidence="1" id="KW-0547">Nucleotide-binding</keyword>
<organism evidence="4 5">
    <name type="scientific">Muricoprocola aceti</name>
    <dbReference type="NCBI Taxonomy" id="2981772"/>
    <lineage>
        <taxon>Bacteria</taxon>
        <taxon>Bacillati</taxon>
        <taxon>Bacillota</taxon>
        <taxon>Clostridia</taxon>
        <taxon>Lachnospirales</taxon>
        <taxon>Lachnospiraceae</taxon>
        <taxon>Muricoprocola</taxon>
    </lineage>
</organism>
<dbReference type="SMART" id="SM00382">
    <property type="entry name" value="AAA"/>
    <property type="match status" value="1"/>
</dbReference>
<evidence type="ECO:0000313" key="5">
    <source>
        <dbReference type="Proteomes" id="UP001652338"/>
    </source>
</evidence>
<dbReference type="Gene3D" id="3.40.50.300">
    <property type="entry name" value="P-loop containing nucleotide triphosphate hydrolases"/>
    <property type="match status" value="1"/>
</dbReference>
<evidence type="ECO:0000259" key="3">
    <source>
        <dbReference type="SMART" id="SM00382"/>
    </source>
</evidence>
<reference evidence="4 5" key="1">
    <citation type="journal article" date="2021" name="ISME Commun">
        <title>Automated analysis of genomic sequences facilitates high-throughput and comprehensive description of bacteria.</title>
        <authorList>
            <person name="Hitch T.C.A."/>
        </authorList>
    </citation>
    <scope>NUCLEOTIDE SEQUENCE [LARGE SCALE GENOMIC DNA]</scope>
    <source>
        <strain evidence="4 5">Sanger_29</strain>
    </source>
</reference>
<dbReference type="Pfam" id="PF19568">
    <property type="entry name" value="Spore_III_AA"/>
    <property type="match status" value="1"/>
</dbReference>
<gene>
    <name evidence="4" type="primary">spoIIIAA</name>
    <name evidence="4" type="ORF">OCV47_13885</name>
</gene>
<name>A0ABT2SPK9_9FIRM</name>
<dbReference type="InterPro" id="IPR045735">
    <property type="entry name" value="Spore_III_AA_AAA+_ATPase"/>
</dbReference>
<dbReference type="PANTHER" id="PTHR20953">
    <property type="entry name" value="KINASE-RELATED"/>
    <property type="match status" value="1"/>
</dbReference>
<accession>A0ABT2SPK9</accession>
<evidence type="ECO:0000313" key="4">
    <source>
        <dbReference type="EMBL" id="MCU6726406.1"/>
    </source>
</evidence>
<keyword evidence="5" id="KW-1185">Reference proteome</keyword>
<evidence type="ECO:0000256" key="2">
    <source>
        <dbReference type="ARBA" id="ARBA00022840"/>
    </source>
</evidence>
<dbReference type="SUPFAM" id="SSF52540">
    <property type="entry name" value="P-loop containing nucleoside triphosphate hydrolases"/>
    <property type="match status" value="1"/>
</dbReference>
<dbReference type="InterPro" id="IPR027417">
    <property type="entry name" value="P-loop_NTPase"/>
</dbReference>
<protein>
    <submittedName>
        <fullName evidence="4">Stage III sporulation protein AA</fullName>
    </submittedName>
</protein>
<dbReference type="InterPro" id="IPR014217">
    <property type="entry name" value="Spore_III_AA"/>
</dbReference>
<dbReference type="NCBIfam" id="TIGR02858">
    <property type="entry name" value="spore_III_AA"/>
    <property type="match status" value="1"/>
</dbReference>
<feature type="domain" description="AAA+ ATPase" evidence="3">
    <location>
        <begin position="150"/>
        <end position="297"/>
    </location>
</feature>
<keyword evidence="2" id="KW-0067">ATP-binding</keyword>
<dbReference type="PANTHER" id="PTHR20953:SF3">
    <property type="entry name" value="P-LOOP CONTAINING NUCLEOSIDE TRIPHOSPHATE HYDROLASES SUPERFAMILY PROTEIN"/>
    <property type="match status" value="1"/>
</dbReference>